<gene>
    <name evidence="2" type="ORF">RUM43_005144</name>
</gene>
<dbReference type="Proteomes" id="UP001372834">
    <property type="component" value="Unassembled WGS sequence"/>
</dbReference>
<dbReference type="PROSITE" id="PS00092">
    <property type="entry name" value="N6_MTASE"/>
    <property type="match status" value="1"/>
</dbReference>
<name>A0AAN8SCM5_POLSC</name>
<comment type="similarity">
    <text evidence="1">Belongs to the MT-A70-like family.</text>
</comment>
<evidence type="ECO:0000256" key="1">
    <source>
        <dbReference type="PROSITE-ProRule" id="PRU00489"/>
    </source>
</evidence>
<evidence type="ECO:0000313" key="2">
    <source>
        <dbReference type="EMBL" id="KAK6643634.1"/>
    </source>
</evidence>
<dbReference type="GO" id="GO:0003676">
    <property type="term" value="F:nucleic acid binding"/>
    <property type="evidence" value="ECO:0007669"/>
    <property type="project" value="InterPro"/>
</dbReference>
<dbReference type="SUPFAM" id="SSF53335">
    <property type="entry name" value="S-adenosyl-L-methionine-dependent methyltransferases"/>
    <property type="match status" value="1"/>
</dbReference>
<dbReference type="Gene3D" id="3.40.50.150">
    <property type="entry name" value="Vaccinia Virus protein VP39"/>
    <property type="match status" value="1"/>
</dbReference>
<sequence length="347" mass="40377">MAVMQSDETGWVLSHESYINYLYSETSTSDGVKSFSLNSRLFDIKVPFKKKCHSENELNPSQDVRTVKNAYNNLRLLYNFPFDPSELNEKSNRSAKSLADEFYCQLSRHPDFSFHGGNDSTEAISKEIGGEHYLIPKNCLFYCYDVEQLLKHLQGKRYNFILLDPPWWNKFLRRKRKKNTKFVYNMIFDKKLSSIPIPSLLSKEGIVAVWCTSAPSHINAVVSELFPAWNLEYLTQWFWLKVTKFGQPICDFSPGLGKQPFERIIFGIKKGEIREIQNPEKDKVIISIPSSIHSHKPPLCEVIKPYLPKEPKCLELFARYLIPTWTSYGNEVLKLQHLSLYEETVRN</sequence>
<evidence type="ECO:0000313" key="3">
    <source>
        <dbReference type="Proteomes" id="UP001372834"/>
    </source>
</evidence>
<reference evidence="2 3" key="1">
    <citation type="submission" date="2023-10" db="EMBL/GenBank/DDBJ databases">
        <title>Genomes of two closely related lineages of the louse Polyplax serrata with different host specificities.</title>
        <authorList>
            <person name="Martinu J."/>
            <person name="Tarabai H."/>
            <person name="Stefka J."/>
            <person name="Hypsa V."/>
        </authorList>
    </citation>
    <scope>NUCLEOTIDE SEQUENCE [LARGE SCALE GENOMIC DNA]</scope>
    <source>
        <strain evidence="2">HR10_N</strain>
    </source>
</reference>
<accession>A0AAN8SCM5</accession>
<dbReference type="PANTHER" id="PTHR12829">
    <property type="entry name" value="N6-ADENOSINE-METHYLTRANSFERASE"/>
    <property type="match status" value="1"/>
</dbReference>
<evidence type="ECO:0008006" key="4">
    <source>
        <dbReference type="Google" id="ProtNLM"/>
    </source>
</evidence>
<organism evidence="2 3">
    <name type="scientific">Polyplax serrata</name>
    <name type="common">Common mouse louse</name>
    <dbReference type="NCBI Taxonomy" id="468196"/>
    <lineage>
        <taxon>Eukaryota</taxon>
        <taxon>Metazoa</taxon>
        <taxon>Ecdysozoa</taxon>
        <taxon>Arthropoda</taxon>
        <taxon>Hexapoda</taxon>
        <taxon>Insecta</taxon>
        <taxon>Pterygota</taxon>
        <taxon>Neoptera</taxon>
        <taxon>Paraneoptera</taxon>
        <taxon>Psocodea</taxon>
        <taxon>Troctomorpha</taxon>
        <taxon>Phthiraptera</taxon>
        <taxon>Anoplura</taxon>
        <taxon>Polyplacidae</taxon>
        <taxon>Polyplax</taxon>
    </lineage>
</organism>
<dbReference type="InterPro" id="IPR002052">
    <property type="entry name" value="DNA_methylase_N6_adenine_CS"/>
</dbReference>
<dbReference type="Pfam" id="PF05063">
    <property type="entry name" value="MT-A70"/>
    <property type="match status" value="1"/>
</dbReference>
<comment type="caution">
    <text evidence="2">The sequence shown here is derived from an EMBL/GenBank/DDBJ whole genome shotgun (WGS) entry which is preliminary data.</text>
</comment>
<dbReference type="InterPro" id="IPR007757">
    <property type="entry name" value="MT-A70-like"/>
</dbReference>
<dbReference type="GO" id="GO:0008168">
    <property type="term" value="F:methyltransferase activity"/>
    <property type="evidence" value="ECO:0007669"/>
    <property type="project" value="InterPro"/>
</dbReference>
<dbReference type="EMBL" id="JAWJWE010000002">
    <property type="protein sequence ID" value="KAK6643634.1"/>
    <property type="molecule type" value="Genomic_DNA"/>
</dbReference>
<dbReference type="GO" id="GO:0005634">
    <property type="term" value="C:nucleus"/>
    <property type="evidence" value="ECO:0007669"/>
    <property type="project" value="TreeGrafter"/>
</dbReference>
<dbReference type="PROSITE" id="PS51143">
    <property type="entry name" value="MT_A70"/>
    <property type="match status" value="1"/>
</dbReference>
<dbReference type="AlphaFoldDB" id="A0AAN8SCM5"/>
<dbReference type="PANTHER" id="PTHR12829:SF4">
    <property type="entry name" value="N(6)-ADENINE-SPECIFIC METHYLTRANSFERASE METTL4"/>
    <property type="match status" value="1"/>
</dbReference>
<proteinExistence type="inferred from homology"/>
<protein>
    <recommendedName>
        <fullName evidence="4">Methyltransferase-like protein 4</fullName>
    </recommendedName>
</protein>
<dbReference type="InterPro" id="IPR029063">
    <property type="entry name" value="SAM-dependent_MTases_sf"/>
</dbReference>
<dbReference type="GO" id="GO:0032259">
    <property type="term" value="P:methylation"/>
    <property type="evidence" value="ECO:0007669"/>
    <property type="project" value="InterPro"/>
</dbReference>